<dbReference type="Proteomes" id="UP000238479">
    <property type="component" value="Chromosome 6"/>
</dbReference>
<dbReference type="GO" id="GO:0004553">
    <property type="term" value="F:hydrolase activity, hydrolyzing O-glycosyl compounds"/>
    <property type="evidence" value="ECO:0007669"/>
    <property type="project" value="InterPro"/>
</dbReference>
<evidence type="ECO:0000256" key="9">
    <source>
        <dbReference type="RuleBase" id="RU361120"/>
    </source>
</evidence>
<sequence>MAFSVEGFVVFFLFCGVMLANGDVGFDENYHVIWGFDHALYQDEGTGMQIYLDQYTGAGFQSKQWFGSGWFHMRIKVPVRDCAGVVLAFYLRSEGDRNQDELDFEFLGNREGKPITLQTNVITNGDNFREQRTLLWFDPTADFHDYKILWNHHQVVFYIDDIPIRVFRNNKKIKVPYLTRPMVIDASIWDGSDWATDGGQTKIDYNHAPFRAYFQGFDMNACSLDKSKTDVSECYATKYLWNHRVYWQLNPTEQEAYDRVRRDYMNYDYCTDTQRFHTLPRECTSDS</sequence>
<dbReference type="InterPro" id="IPR010713">
    <property type="entry name" value="XET_C"/>
</dbReference>
<keyword evidence="7 9" id="KW-0326">Glycosidase</keyword>
<dbReference type="PANTHER" id="PTHR31062">
    <property type="entry name" value="XYLOGLUCAN ENDOTRANSGLUCOSYLASE/HYDROLASE PROTEIN 8-RELATED"/>
    <property type="match status" value="1"/>
</dbReference>
<organism evidence="11 12">
    <name type="scientific">Rosa chinensis</name>
    <name type="common">China rose</name>
    <dbReference type="NCBI Taxonomy" id="74649"/>
    <lineage>
        <taxon>Eukaryota</taxon>
        <taxon>Viridiplantae</taxon>
        <taxon>Streptophyta</taxon>
        <taxon>Embryophyta</taxon>
        <taxon>Tracheophyta</taxon>
        <taxon>Spermatophyta</taxon>
        <taxon>Magnoliopsida</taxon>
        <taxon>eudicotyledons</taxon>
        <taxon>Gunneridae</taxon>
        <taxon>Pentapetalae</taxon>
        <taxon>rosids</taxon>
        <taxon>fabids</taxon>
        <taxon>Rosales</taxon>
        <taxon>Rosaceae</taxon>
        <taxon>Rosoideae</taxon>
        <taxon>Rosoideae incertae sedis</taxon>
        <taxon>Rosa</taxon>
    </lineage>
</organism>
<evidence type="ECO:0000256" key="7">
    <source>
        <dbReference type="ARBA" id="ARBA00023295"/>
    </source>
</evidence>
<reference evidence="11 12" key="1">
    <citation type="journal article" date="2018" name="Nat. Genet.">
        <title>The Rosa genome provides new insights in the design of modern roses.</title>
        <authorList>
            <person name="Bendahmane M."/>
        </authorList>
    </citation>
    <scope>NUCLEOTIDE SEQUENCE [LARGE SCALE GENOMIC DNA]</scope>
    <source>
        <strain evidence="12">cv. Old Blush</strain>
    </source>
</reference>
<dbReference type="STRING" id="74649.A0A2P6PU82"/>
<dbReference type="OMA" id="FPAKPMR"/>
<dbReference type="OrthoDB" id="1148784at2759"/>
<keyword evidence="12" id="KW-1185">Reference proteome</keyword>
<dbReference type="GO" id="GO:0042546">
    <property type="term" value="P:cell wall biogenesis"/>
    <property type="evidence" value="ECO:0007669"/>
    <property type="project" value="InterPro"/>
</dbReference>
<keyword evidence="9" id="KW-0732">Signal</keyword>
<comment type="similarity">
    <text evidence="9">Belongs to the glycosyl hydrolase 16 family.</text>
</comment>
<keyword evidence="6" id="KW-1015">Disulfide bond</keyword>
<dbReference type="InterPro" id="IPR013320">
    <property type="entry name" value="ConA-like_dom_sf"/>
</dbReference>
<comment type="function">
    <text evidence="9">Catalyzes xyloglucan endohydrolysis (XEH) and/or endotransglycosylation (XET). Cleaves and religates xyloglucan polymers, an essential constituent of the primary cell wall, and thereby participates in cell wall construction of growing tissues.</text>
</comment>
<dbReference type="AlphaFoldDB" id="A0A2P6PU82"/>
<evidence type="ECO:0000313" key="11">
    <source>
        <dbReference type="EMBL" id="PRQ25508.1"/>
    </source>
</evidence>
<evidence type="ECO:0000256" key="2">
    <source>
        <dbReference type="ARBA" id="ARBA00022523"/>
    </source>
</evidence>
<evidence type="ECO:0000256" key="8">
    <source>
        <dbReference type="PIRSR" id="PIRSR005604-1"/>
    </source>
</evidence>
<proteinExistence type="inferred from homology"/>
<evidence type="ECO:0000256" key="5">
    <source>
        <dbReference type="ARBA" id="ARBA00022801"/>
    </source>
</evidence>
<keyword evidence="9" id="KW-0961">Cell wall biogenesis/degradation</keyword>
<comment type="caution">
    <text evidence="11">The sequence shown here is derived from an EMBL/GenBank/DDBJ whole genome shotgun (WGS) entry which is preliminary data.</text>
</comment>
<evidence type="ECO:0000259" key="10">
    <source>
        <dbReference type="PROSITE" id="PS51762"/>
    </source>
</evidence>
<dbReference type="Gramene" id="PRQ25508">
    <property type="protein sequence ID" value="PRQ25508"/>
    <property type="gene ID" value="RchiOBHm_Chr6g0284451"/>
</dbReference>
<comment type="PTM">
    <text evidence="9">Contains at least one intrachain disulfide bond essential for its enzymatic activity.</text>
</comment>
<evidence type="ECO:0000313" key="12">
    <source>
        <dbReference type="Proteomes" id="UP000238479"/>
    </source>
</evidence>
<dbReference type="GO" id="GO:0010411">
    <property type="term" value="P:xyloglucan metabolic process"/>
    <property type="evidence" value="ECO:0007669"/>
    <property type="project" value="InterPro"/>
</dbReference>
<feature type="active site" description="Proton donor" evidence="8">
    <location>
        <position position="105"/>
    </location>
</feature>
<gene>
    <name evidence="11" type="ORF">RchiOBHm_Chr6g0284451</name>
</gene>
<dbReference type="EC" id="2.4.1.207" evidence="9"/>
<accession>A0A2P6PU82</accession>
<keyword evidence="2 9" id="KW-0052">Apoplast</keyword>
<protein>
    <recommendedName>
        <fullName evidence="9">Xyloglucan endotransglucosylase/hydrolase</fullName>
        <ecNumber evidence="9">2.4.1.207</ecNumber>
    </recommendedName>
</protein>
<dbReference type="PIRSF" id="PIRSF005604">
    <property type="entry name" value="XET"/>
    <property type="match status" value="1"/>
</dbReference>
<dbReference type="InterPro" id="IPR016455">
    <property type="entry name" value="XTH"/>
</dbReference>
<evidence type="ECO:0000256" key="4">
    <source>
        <dbReference type="ARBA" id="ARBA00022679"/>
    </source>
</evidence>
<dbReference type="InterPro" id="IPR044791">
    <property type="entry name" value="Beta-glucanase/XTH"/>
</dbReference>
<dbReference type="Pfam" id="PF00722">
    <property type="entry name" value="Glyco_hydro_16"/>
    <property type="match status" value="1"/>
</dbReference>
<dbReference type="EMBL" id="PDCK01000044">
    <property type="protein sequence ID" value="PRQ25508.1"/>
    <property type="molecule type" value="Genomic_DNA"/>
</dbReference>
<keyword evidence="5 9" id="KW-0378">Hydrolase</keyword>
<evidence type="ECO:0000256" key="6">
    <source>
        <dbReference type="ARBA" id="ARBA00023157"/>
    </source>
</evidence>
<keyword evidence="1 9" id="KW-0134">Cell wall</keyword>
<keyword evidence="3 9" id="KW-0964">Secreted</keyword>
<dbReference type="CDD" id="cd02176">
    <property type="entry name" value="GH16_XET"/>
    <property type="match status" value="1"/>
</dbReference>
<comment type="subcellular location">
    <subcellularLocation>
        <location evidence="9">Secreted</location>
        <location evidence="9">Cell wall</location>
    </subcellularLocation>
    <subcellularLocation>
        <location evidence="9">Secreted</location>
        <location evidence="9">Extracellular space</location>
        <location evidence="9">Apoplast</location>
    </subcellularLocation>
</comment>
<dbReference type="SUPFAM" id="SSF49899">
    <property type="entry name" value="Concanavalin A-like lectins/glucanases"/>
    <property type="match status" value="1"/>
</dbReference>
<dbReference type="Pfam" id="PF06955">
    <property type="entry name" value="XET_C"/>
    <property type="match status" value="1"/>
</dbReference>
<dbReference type="GO" id="GO:0048046">
    <property type="term" value="C:apoplast"/>
    <property type="evidence" value="ECO:0007669"/>
    <property type="project" value="UniProtKB-SubCell"/>
</dbReference>
<dbReference type="GO" id="GO:0071555">
    <property type="term" value="P:cell wall organization"/>
    <property type="evidence" value="ECO:0007669"/>
    <property type="project" value="UniProtKB-KW"/>
</dbReference>
<dbReference type="GO" id="GO:0016762">
    <property type="term" value="F:xyloglucan:xyloglucosyl transferase activity"/>
    <property type="evidence" value="ECO:0007669"/>
    <property type="project" value="UniProtKB-EC"/>
</dbReference>
<evidence type="ECO:0000256" key="3">
    <source>
        <dbReference type="ARBA" id="ARBA00022525"/>
    </source>
</evidence>
<feature type="domain" description="GH16" evidence="10">
    <location>
        <begin position="1"/>
        <end position="214"/>
    </location>
</feature>
<feature type="chain" id="PRO_5015022373" description="Xyloglucan endotransglucosylase/hydrolase" evidence="9">
    <location>
        <begin position="23"/>
        <end position="287"/>
    </location>
</feature>
<keyword evidence="11" id="KW-0328">Glycosyltransferase</keyword>
<feature type="signal peptide" evidence="9">
    <location>
        <begin position="1"/>
        <end position="22"/>
    </location>
</feature>
<dbReference type="Gene3D" id="2.60.120.200">
    <property type="match status" value="1"/>
</dbReference>
<keyword evidence="4 9" id="KW-0808">Transferase</keyword>
<feature type="active site" description="Nucleophile" evidence="8">
    <location>
        <position position="101"/>
    </location>
</feature>
<evidence type="ECO:0000256" key="1">
    <source>
        <dbReference type="ARBA" id="ARBA00022512"/>
    </source>
</evidence>
<name>A0A2P6PU82_ROSCH</name>
<dbReference type="InterPro" id="IPR000757">
    <property type="entry name" value="Beta-glucanase-like"/>
</dbReference>
<dbReference type="PROSITE" id="PS51762">
    <property type="entry name" value="GH16_2"/>
    <property type="match status" value="1"/>
</dbReference>